<dbReference type="PANTHER" id="PTHR31707">
    <property type="entry name" value="PECTINESTERASE"/>
    <property type="match status" value="1"/>
</dbReference>
<dbReference type="GO" id="GO:0030599">
    <property type="term" value="F:pectinesterase activity"/>
    <property type="evidence" value="ECO:0007669"/>
    <property type="project" value="UniProtKB-UniRule"/>
</dbReference>
<dbReference type="PROSITE" id="PS00503">
    <property type="entry name" value="PECTINESTERASE_2"/>
    <property type="match status" value="1"/>
</dbReference>
<sequence length="580" mass="64575">MSKENHISRKKKITVISLSAIFLVALVVAVTVGVNLHHSSSSDDDKSSNNLSATMKAIQLICQPTDYKEECVKSLSSEAGNTTDSKELIRASFKAAIDYINEAANKSNLLKELEKDSRAKKALDSCKELMDSSTDEFKNSFDQLGDFDGTKVDELLNDLRIWLSAAITYQETCLDAFQNTTGDAGEKMRAALKSAMQMSSNSLAIVSDLSKVLSNFDFPSLGRRLLEHDVPVLGHGELYPDWFNDSPGSRRLLAASPAQIKPDVIVAKDGSGRFKTINEALPLIPKNSNKTFVIYIKEGVYQEYVELNKSMTHVMMIGDGPDKTRITGNRNFVDGIPTFKTCTVGVSGDYFIARNIGIENTAGAEKHQAVALKVQSDFSAFYNCSFDGYQDTLYAHTKRQFYRDCTISGTVDFVFGDSAAVFQNCNFVVRKPMDNQQCIVTAQGRKERRQPSAIILVDSKIVADPAFYPVRFLRKAYLGRPWKEFSRTIIMKTHLDDLIQPEGWLPWLGNFGINTCFYTEFQNVGPGSNTTQRVKWRGIKTITSQHALDFTPGKFLGGDTWIKTTGVPYHPGFLNETEKT</sequence>
<feature type="domain" description="Pectinesterase inhibitor" evidence="15">
    <location>
        <begin position="53"/>
        <end position="205"/>
    </location>
</feature>
<comment type="catalytic activity">
    <reaction evidence="11 14">
        <text>[(1-&gt;4)-alpha-D-galacturonosyl methyl ester](n) + n H2O = [(1-&gt;4)-alpha-D-galacturonosyl](n) + n methanol + n H(+)</text>
        <dbReference type="Rhea" id="RHEA:22380"/>
        <dbReference type="Rhea" id="RHEA-COMP:14570"/>
        <dbReference type="Rhea" id="RHEA-COMP:14573"/>
        <dbReference type="ChEBI" id="CHEBI:15377"/>
        <dbReference type="ChEBI" id="CHEBI:15378"/>
        <dbReference type="ChEBI" id="CHEBI:17790"/>
        <dbReference type="ChEBI" id="CHEBI:140522"/>
        <dbReference type="ChEBI" id="CHEBI:140523"/>
        <dbReference type="EC" id="3.1.1.11"/>
    </reaction>
</comment>
<evidence type="ECO:0000256" key="6">
    <source>
        <dbReference type="ARBA" id="ARBA00022512"/>
    </source>
</evidence>
<dbReference type="InterPro" id="IPR035513">
    <property type="entry name" value="Invertase/methylesterase_inhib"/>
</dbReference>
<dbReference type="FunCoup" id="A0A7N2L5Y5">
    <property type="interactions" value="217"/>
</dbReference>
<dbReference type="Gene3D" id="1.20.140.40">
    <property type="entry name" value="Invertase/pectin methylesterase inhibitor family protein"/>
    <property type="match status" value="1"/>
</dbReference>
<keyword evidence="9" id="KW-1015">Disulfide bond</keyword>
<evidence type="ECO:0000313" key="17">
    <source>
        <dbReference type="Proteomes" id="UP000594261"/>
    </source>
</evidence>
<dbReference type="NCBIfam" id="TIGR01614">
    <property type="entry name" value="PME_inhib"/>
    <property type="match status" value="1"/>
</dbReference>
<name>A0A7N2L5Y5_QUELO</name>
<dbReference type="EnsemblPlants" id="QL03p019518:mrna">
    <property type="protein sequence ID" value="QL03p019518:mrna"/>
    <property type="gene ID" value="QL03p019518"/>
</dbReference>
<evidence type="ECO:0000313" key="16">
    <source>
        <dbReference type="EnsemblPlants" id="QL03p019518:mrna"/>
    </source>
</evidence>
<comment type="similarity">
    <text evidence="3">In the N-terminal section; belongs to the PMEI family.</text>
</comment>
<keyword evidence="6 14" id="KW-0134">Cell wall</keyword>
<dbReference type="CDD" id="cd15798">
    <property type="entry name" value="PMEI-like_3"/>
    <property type="match status" value="1"/>
</dbReference>
<dbReference type="SMART" id="SM00856">
    <property type="entry name" value="PMEI"/>
    <property type="match status" value="1"/>
</dbReference>
<protein>
    <recommendedName>
        <fullName evidence="5 14">Pectinesterase</fullName>
        <ecNumber evidence="5 14">3.1.1.11</ecNumber>
    </recommendedName>
</protein>
<dbReference type="RefSeq" id="XP_030960625.1">
    <property type="nucleotide sequence ID" value="XM_031104765.1"/>
</dbReference>
<proteinExistence type="inferred from homology"/>
<dbReference type="EC" id="3.1.1.11" evidence="5 14"/>
<dbReference type="UniPathway" id="UPA00545">
    <property type="reaction ID" value="UER00823"/>
</dbReference>
<evidence type="ECO:0000256" key="14">
    <source>
        <dbReference type="RuleBase" id="RU000589"/>
    </source>
</evidence>
<dbReference type="KEGG" id="qlo:115982225"/>
<keyword evidence="17" id="KW-1185">Reference proteome</keyword>
<evidence type="ECO:0000256" key="7">
    <source>
        <dbReference type="ARBA" id="ARBA00022801"/>
    </source>
</evidence>
<dbReference type="Pfam" id="PF04043">
    <property type="entry name" value="PMEI"/>
    <property type="match status" value="1"/>
</dbReference>
<comment type="similarity">
    <text evidence="4">In the C-terminal section; belongs to the pectinesterase family.</text>
</comment>
<comment type="pathway">
    <text evidence="2 14">Glycan metabolism; pectin degradation; 2-dehydro-3-deoxy-D-gluconate from pectin: step 1/5.</text>
</comment>
<dbReference type="OMA" id="ITHEQTC"/>
<dbReference type="InterPro" id="IPR006501">
    <property type="entry name" value="Pectinesterase_inhib_dom"/>
</dbReference>
<reference evidence="16 17" key="1">
    <citation type="journal article" date="2016" name="G3 (Bethesda)">
        <title>First Draft Assembly and Annotation of the Genome of a California Endemic Oak Quercus lobata Nee (Fagaceae).</title>
        <authorList>
            <person name="Sork V.L."/>
            <person name="Fitz-Gibbon S.T."/>
            <person name="Puiu D."/>
            <person name="Crepeau M."/>
            <person name="Gugger P.F."/>
            <person name="Sherman R."/>
            <person name="Stevens K."/>
            <person name="Langley C.H."/>
            <person name="Pellegrini M."/>
            <person name="Salzberg S.L."/>
        </authorList>
    </citation>
    <scope>NUCLEOTIDE SEQUENCE [LARGE SCALE GENOMIC DNA]</scope>
    <source>
        <strain evidence="16 17">cv. SW786</strain>
    </source>
</reference>
<evidence type="ECO:0000256" key="13">
    <source>
        <dbReference type="PROSITE-ProRule" id="PRU10040"/>
    </source>
</evidence>
<keyword evidence="10" id="KW-0325">Glycoprotein</keyword>
<keyword evidence="14" id="KW-0961">Cell wall biogenesis/degradation</keyword>
<evidence type="ECO:0000256" key="4">
    <source>
        <dbReference type="ARBA" id="ARBA00007786"/>
    </source>
</evidence>
<dbReference type="Gene3D" id="2.160.20.10">
    <property type="entry name" value="Single-stranded right-handed beta-helix, Pectin lyase-like"/>
    <property type="match status" value="1"/>
</dbReference>
<evidence type="ECO:0000256" key="8">
    <source>
        <dbReference type="ARBA" id="ARBA00023085"/>
    </source>
</evidence>
<dbReference type="GO" id="GO:0045490">
    <property type="term" value="P:pectin catabolic process"/>
    <property type="evidence" value="ECO:0007669"/>
    <property type="project" value="UniProtKB-UniRule"/>
</dbReference>
<evidence type="ECO:0000256" key="9">
    <source>
        <dbReference type="ARBA" id="ARBA00023157"/>
    </source>
</evidence>
<dbReference type="Gramene" id="QL03p019518:mrna">
    <property type="protein sequence ID" value="QL03p019518:mrna"/>
    <property type="gene ID" value="QL03p019518"/>
</dbReference>
<gene>
    <name evidence="16" type="primary">LOC115982225</name>
</gene>
<evidence type="ECO:0000256" key="3">
    <source>
        <dbReference type="ARBA" id="ARBA00006027"/>
    </source>
</evidence>
<dbReference type="Pfam" id="PF01095">
    <property type="entry name" value="Pectinesterase"/>
    <property type="match status" value="1"/>
</dbReference>
<dbReference type="InterPro" id="IPR012334">
    <property type="entry name" value="Pectin_lyas_fold"/>
</dbReference>
<dbReference type="EMBL" id="LRBV02000003">
    <property type="status" value="NOT_ANNOTATED_CDS"/>
    <property type="molecule type" value="Genomic_DNA"/>
</dbReference>
<dbReference type="SUPFAM" id="SSF51126">
    <property type="entry name" value="Pectin lyase-like"/>
    <property type="match status" value="1"/>
</dbReference>
<dbReference type="GO" id="GO:0042545">
    <property type="term" value="P:cell wall modification"/>
    <property type="evidence" value="ECO:0007669"/>
    <property type="project" value="UniProtKB-UniRule"/>
</dbReference>
<evidence type="ECO:0000259" key="15">
    <source>
        <dbReference type="SMART" id="SM00856"/>
    </source>
</evidence>
<evidence type="ECO:0000256" key="5">
    <source>
        <dbReference type="ARBA" id="ARBA00013229"/>
    </source>
</evidence>
<dbReference type="GeneID" id="115982225"/>
<evidence type="ECO:0000256" key="11">
    <source>
        <dbReference type="ARBA" id="ARBA00047928"/>
    </source>
</evidence>
<organism evidence="16 17">
    <name type="scientific">Quercus lobata</name>
    <name type="common">Valley oak</name>
    <dbReference type="NCBI Taxonomy" id="97700"/>
    <lineage>
        <taxon>Eukaryota</taxon>
        <taxon>Viridiplantae</taxon>
        <taxon>Streptophyta</taxon>
        <taxon>Embryophyta</taxon>
        <taxon>Tracheophyta</taxon>
        <taxon>Spermatophyta</taxon>
        <taxon>Magnoliopsida</taxon>
        <taxon>eudicotyledons</taxon>
        <taxon>Gunneridae</taxon>
        <taxon>Pentapetalae</taxon>
        <taxon>rosids</taxon>
        <taxon>fabids</taxon>
        <taxon>Fagales</taxon>
        <taxon>Fagaceae</taxon>
        <taxon>Quercus</taxon>
    </lineage>
</organism>
<dbReference type="SUPFAM" id="SSF101148">
    <property type="entry name" value="Plant invertase/pectin methylesterase inhibitor"/>
    <property type="match status" value="1"/>
</dbReference>
<dbReference type="InterPro" id="IPR033131">
    <property type="entry name" value="Pectinesterase_Asp_AS"/>
</dbReference>
<comment type="subcellular location">
    <subcellularLocation>
        <location evidence="1 14">Secreted</location>
        <location evidence="1 14">Cell wall</location>
    </subcellularLocation>
</comment>
<dbReference type="GO" id="GO:0004857">
    <property type="term" value="F:enzyme inhibitor activity"/>
    <property type="evidence" value="ECO:0007669"/>
    <property type="project" value="InterPro"/>
</dbReference>
<dbReference type="FunFam" id="1.20.140.40:FF:000001">
    <property type="entry name" value="Pectinesterase"/>
    <property type="match status" value="1"/>
</dbReference>
<dbReference type="OrthoDB" id="2019149at2759"/>
<dbReference type="AlphaFoldDB" id="A0A7N2L5Y5"/>
<keyword evidence="7 14" id="KW-0378">Hydrolase</keyword>
<accession>A0A7N2L5Y5</accession>
<dbReference type="PROSITE" id="PS00800">
    <property type="entry name" value="PECTINESTERASE_1"/>
    <property type="match status" value="1"/>
</dbReference>
<comment type="function">
    <text evidence="12 14">Acts in the modification of cell walls via demethylesterification of cell wall pectin.</text>
</comment>
<dbReference type="FunFam" id="2.160.20.10:FF:000001">
    <property type="entry name" value="Pectinesterase"/>
    <property type="match status" value="1"/>
</dbReference>
<evidence type="ECO:0000256" key="12">
    <source>
        <dbReference type="ARBA" id="ARBA00057335"/>
    </source>
</evidence>
<dbReference type="InParanoid" id="A0A7N2L5Y5"/>
<reference evidence="16" key="2">
    <citation type="submission" date="2021-01" db="UniProtKB">
        <authorList>
            <consortium name="EnsemblPlants"/>
        </authorList>
    </citation>
    <scope>IDENTIFICATION</scope>
</reference>
<feature type="active site" evidence="13">
    <location>
        <position position="412"/>
    </location>
</feature>
<dbReference type="InterPro" id="IPR000070">
    <property type="entry name" value="Pectinesterase_cat"/>
</dbReference>
<evidence type="ECO:0000256" key="1">
    <source>
        <dbReference type="ARBA" id="ARBA00004191"/>
    </source>
</evidence>
<dbReference type="InterPro" id="IPR018040">
    <property type="entry name" value="Pectinesterase_Tyr_AS"/>
</dbReference>
<dbReference type="InterPro" id="IPR011050">
    <property type="entry name" value="Pectin_lyase_fold/virulence"/>
</dbReference>
<keyword evidence="8 14" id="KW-0063">Aspartyl esterase</keyword>
<keyword evidence="14" id="KW-0964">Secreted</keyword>
<dbReference type="Proteomes" id="UP000594261">
    <property type="component" value="Chromosome 3"/>
</dbReference>
<evidence type="ECO:0000256" key="2">
    <source>
        <dbReference type="ARBA" id="ARBA00005184"/>
    </source>
</evidence>
<evidence type="ECO:0000256" key="10">
    <source>
        <dbReference type="ARBA" id="ARBA00023180"/>
    </source>
</evidence>